<evidence type="ECO:0000256" key="16">
    <source>
        <dbReference type="RuleBase" id="RU004460"/>
    </source>
</evidence>
<evidence type="ECO:0000256" key="4">
    <source>
        <dbReference type="ARBA" id="ARBA00022679"/>
    </source>
</evidence>
<dbReference type="PANTHER" id="PTHR10133:SF27">
    <property type="entry name" value="DNA POLYMERASE NU"/>
    <property type="match status" value="1"/>
</dbReference>
<comment type="catalytic activity">
    <reaction evidence="14 16">
        <text>DNA(n) + a 2'-deoxyribonucleoside 5'-triphosphate = DNA(n+1) + diphosphate</text>
        <dbReference type="Rhea" id="RHEA:22508"/>
        <dbReference type="Rhea" id="RHEA-COMP:17339"/>
        <dbReference type="Rhea" id="RHEA-COMP:17340"/>
        <dbReference type="ChEBI" id="CHEBI:33019"/>
        <dbReference type="ChEBI" id="CHEBI:61560"/>
        <dbReference type="ChEBI" id="CHEBI:173112"/>
        <dbReference type="EC" id="2.7.7.7"/>
    </reaction>
</comment>
<dbReference type="SMART" id="SM00482">
    <property type="entry name" value="POLAc"/>
    <property type="match status" value="1"/>
</dbReference>
<dbReference type="InterPro" id="IPR012337">
    <property type="entry name" value="RNaseH-like_sf"/>
</dbReference>
<dbReference type="InterPro" id="IPR002421">
    <property type="entry name" value="5-3_exonuclease"/>
</dbReference>
<dbReference type="EMBL" id="MEUJ01000004">
    <property type="protein sequence ID" value="OGC40172.1"/>
    <property type="molecule type" value="Genomic_DNA"/>
</dbReference>
<keyword evidence="6 16" id="KW-0235">DNA replication</keyword>
<keyword evidence="4 16" id="KW-0808">Transferase</keyword>
<dbReference type="FunFam" id="3.40.50.1010:FF:000001">
    <property type="entry name" value="DNA polymerase I"/>
    <property type="match status" value="1"/>
</dbReference>
<dbReference type="Gene3D" id="3.30.420.10">
    <property type="entry name" value="Ribonuclease H-like superfamily/Ribonuclease H"/>
    <property type="match status" value="1"/>
</dbReference>
<keyword evidence="11 16" id="KW-0239">DNA-directed DNA polymerase</keyword>
<dbReference type="Pfam" id="PF02739">
    <property type="entry name" value="5_3_exonuc_N"/>
    <property type="match status" value="1"/>
</dbReference>
<dbReference type="SMART" id="SM00279">
    <property type="entry name" value="HhH2"/>
    <property type="match status" value="1"/>
</dbReference>
<evidence type="ECO:0000256" key="7">
    <source>
        <dbReference type="ARBA" id="ARBA00022722"/>
    </source>
</evidence>
<dbReference type="GO" id="GO:0008408">
    <property type="term" value="F:3'-5' exonuclease activity"/>
    <property type="evidence" value="ECO:0007669"/>
    <property type="project" value="UniProtKB-UniRule"/>
</dbReference>
<evidence type="ECO:0000256" key="2">
    <source>
        <dbReference type="ARBA" id="ARBA00012417"/>
    </source>
</evidence>
<evidence type="ECO:0000313" key="22">
    <source>
        <dbReference type="Proteomes" id="UP000179242"/>
    </source>
</evidence>
<dbReference type="Proteomes" id="UP000179242">
    <property type="component" value="Unassembled WGS sequence"/>
</dbReference>
<evidence type="ECO:0000256" key="8">
    <source>
        <dbReference type="ARBA" id="ARBA00022763"/>
    </source>
</evidence>
<comment type="similarity">
    <text evidence="1 16">Belongs to the DNA polymerase type-A family.</text>
</comment>
<dbReference type="Gene3D" id="1.10.150.20">
    <property type="entry name" value="5' to 3' exonuclease, C-terminal subdomain"/>
    <property type="match status" value="2"/>
</dbReference>
<keyword evidence="9 16" id="KW-0378">Hydrolase</keyword>
<keyword evidence="10 16" id="KW-0269">Exonuclease</keyword>
<keyword evidence="5 16" id="KW-0548">Nucleotidyltransferase</keyword>
<dbReference type="NCBIfam" id="TIGR00593">
    <property type="entry name" value="pola"/>
    <property type="match status" value="1"/>
</dbReference>
<dbReference type="InterPro" id="IPR008918">
    <property type="entry name" value="HhH2"/>
</dbReference>
<dbReference type="AlphaFoldDB" id="A0A1F4U5G2"/>
<keyword evidence="13 16" id="KW-0234">DNA repair</keyword>
<dbReference type="Gene3D" id="3.40.50.1010">
    <property type="entry name" value="5'-nuclease"/>
    <property type="match status" value="1"/>
</dbReference>
<evidence type="ECO:0000256" key="5">
    <source>
        <dbReference type="ARBA" id="ARBA00022695"/>
    </source>
</evidence>
<evidence type="ECO:0000259" key="20">
    <source>
        <dbReference type="SMART" id="SM00482"/>
    </source>
</evidence>
<evidence type="ECO:0000256" key="3">
    <source>
        <dbReference type="ARBA" id="ARBA00020311"/>
    </source>
</evidence>
<dbReference type="InterPro" id="IPR036397">
    <property type="entry name" value="RNaseH_sf"/>
</dbReference>
<dbReference type="SUPFAM" id="SSF88723">
    <property type="entry name" value="PIN domain-like"/>
    <property type="match status" value="1"/>
</dbReference>
<dbReference type="FunFam" id="1.10.150.20:FF:000003">
    <property type="entry name" value="DNA polymerase I"/>
    <property type="match status" value="1"/>
</dbReference>
<keyword evidence="17" id="KW-0175">Coiled coil</keyword>
<dbReference type="SMART" id="SM00475">
    <property type="entry name" value="53EXOc"/>
    <property type="match status" value="1"/>
</dbReference>
<gene>
    <name evidence="16" type="primary">polA</name>
    <name evidence="21" type="ORF">A2438_02675</name>
</gene>
<evidence type="ECO:0000313" key="21">
    <source>
        <dbReference type="EMBL" id="OGC40172.1"/>
    </source>
</evidence>
<accession>A0A1F4U5G2</accession>
<dbReference type="SUPFAM" id="SSF47807">
    <property type="entry name" value="5' to 3' exonuclease, C-terminal subdomain"/>
    <property type="match status" value="1"/>
</dbReference>
<dbReference type="GO" id="GO:0006302">
    <property type="term" value="P:double-strand break repair"/>
    <property type="evidence" value="ECO:0007669"/>
    <property type="project" value="TreeGrafter"/>
</dbReference>
<dbReference type="InterPro" id="IPR002562">
    <property type="entry name" value="3'-5'_exonuclease_dom"/>
</dbReference>
<dbReference type="FunFam" id="1.20.1060.10:FF:000001">
    <property type="entry name" value="DNA polymerase I"/>
    <property type="match status" value="1"/>
</dbReference>
<dbReference type="Gene3D" id="3.30.70.370">
    <property type="match status" value="1"/>
</dbReference>
<keyword evidence="7" id="KW-0540">Nuclease</keyword>
<feature type="domain" description="3'-5' exonuclease" evidence="18">
    <location>
        <begin position="305"/>
        <end position="484"/>
    </location>
</feature>
<reference evidence="21 22" key="1">
    <citation type="journal article" date="2016" name="Nat. Commun.">
        <title>Thousands of microbial genomes shed light on interconnected biogeochemical processes in an aquifer system.</title>
        <authorList>
            <person name="Anantharaman K."/>
            <person name="Brown C.T."/>
            <person name="Hug L.A."/>
            <person name="Sharon I."/>
            <person name="Castelle C.J."/>
            <person name="Probst A.J."/>
            <person name="Thomas B.C."/>
            <person name="Singh A."/>
            <person name="Wilkins M.J."/>
            <person name="Karaoz U."/>
            <person name="Brodie E.L."/>
            <person name="Williams K.H."/>
            <person name="Hubbard S.S."/>
            <person name="Banfield J.F."/>
        </authorList>
    </citation>
    <scope>NUCLEOTIDE SEQUENCE [LARGE SCALE GENOMIC DNA]</scope>
</reference>
<dbReference type="Pfam" id="PF00476">
    <property type="entry name" value="DNA_pol_A"/>
    <property type="match status" value="1"/>
</dbReference>
<dbReference type="InterPro" id="IPR029060">
    <property type="entry name" value="PIN-like_dom_sf"/>
</dbReference>
<dbReference type="Pfam" id="PF01367">
    <property type="entry name" value="5_3_exonuc"/>
    <property type="match status" value="1"/>
</dbReference>
<dbReference type="FunFam" id="1.10.150.20:FF:000002">
    <property type="entry name" value="DNA polymerase I"/>
    <property type="match status" value="1"/>
</dbReference>
<dbReference type="InterPro" id="IPR036279">
    <property type="entry name" value="5-3_exonuclease_C_sf"/>
</dbReference>
<dbReference type="CDD" id="cd09898">
    <property type="entry name" value="H3TH_53EXO"/>
    <property type="match status" value="1"/>
</dbReference>
<dbReference type="PANTHER" id="PTHR10133">
    <property type="entry name" value="DNA POLYMERASE I"/>
    <property type="match status" value="1"/>
</dbReference>
<evidence type="ECO:0000256" key="12">
    <source>
        <dbReference type="ARBA" id="ARBA00023125"/>
    </source>
</evidence>
<dbReference type="Pfam" id="PF01612">
    <property type="entry name" value="DNA_pol_A_exo1"/>
    <property type="match status" value="1"/>
</dbReference>
<evidence type="ECO:0000256" key="15">
    <source>
        <dbReference type="NCBIfam" id="TIGR00593"/>
    </source>
</evidence>
<dbReference type="InterPro" id="IPR019760">
    <property type="entry name" value="DNA-dir_DNA_pol_A_CS"/>
</dbReference>
<evidence type="ECO:0000256" key="13">
    <source>
        <dbReference type="ARBA" id="ARBA00023204"/>
    </source>
</evidence>
<keyword evidence="8 16" id="KW-0227">DNA damage</keyword>
<dbReference type="Gene3D" id="1.20.1060.10">
    <property type="entry name" value="Taq DNA Polymerase, Chain T, domain 4"/>
    <property type="match status" value="1"/>
</dbReference>
<evidence type="ECO:0000259" key="19">
    <source>
        <dbReference type="SMART" id="SM00475"/>
    </source>
</evidence>
<organism evidence="21 22">
    <name type="scientific">candidate division WOR-1 bacterium RIFOXYC2_FULL_46_14</name>
    <dbReference type="NCBI Taxonomy" id="1802587"/>
    <lineage>
        <taxon>Bacteria</taxon>
        <taxon>Bacillati</taxon>
        <taxon>Saganbacteria</taxon>
    </lineage>
</organism>
<dbReference type="SUPFAM" id="SSF53098">
    <property type="entry name" value="Ribonuclease H-like"/>
    <property type="match status" value="1"/>
</dbReference>
<dbReference type="GO" id="GO:0003677">
    <property type="term" value="F:DNA binding"/>
    <property type="evidence" value="ECO:0007669"/>
    <property type="project" value="UniProtKB-UniRule"/>
</dbReference>
<keyword evidence="12 16" id="KW-0238">DNA-binding</keyword>
<evidence type="ECO:0000256" key="6">
    <source>
        <dbReference type="ARBA" id="ARBA00022705"/>
    </source>
</evidence>
<dbReference type="CDD" id="cd08637">
    <property type="entry name" value="DNA_pol_A_pol_I_C"/>
    <property type="match status" value="1"/>
</dbReference>
<dbReference type="CDD" id="cd06139">
    <property type="entry name" value="DNA_polA_I_Ecoli_like_exo"/>
    <property type="match status" value="1"/>
</dbReference>
<comment type="caution">
    <text evidence="21">The sequence shown here is derived from an EMBL/GenBank/DDBJ whole genome shotgun (WGS) entry which is preliminary data.</text>
</comment>
<dbReference type="GO" id="GO:0008409">
    <property type="term" value="F:5'-3' exonuclease activity"/>
    <property type="evidence" value="ECO:0007669"/>
    <property type="project" value="UniProtKB-UniRule"/>
</dbReference>
<dbReference type="PROSITE" id="PS00447">
    <property type="entry name" value="DNA_POLYMERASE_A"/>
    <property type="match status" value="1"/>
</dbReference>
<protein>
    <recommendedName>
        <fullName evidence="3 15">DNA polymerase I</fullName>
        <ecNumber evidence="2 15">2.7.7.7</ecNumber>
    </recommendedName>
</protein>
<dbReference type="GO" id="GO:0003887">
    <property type="term" value="F:DNA-directed DNA polymerase activity"/>
    <property type="evidence" value="ECO:0007669"/>
    <property type="project" value="UniProtKB-UniRule"/>
</dbReference>
<dbReference type="InterPro" id="IPR001098">
    <property type="entry name" value="DNA-dir_DNA_pol_A_palm_dom"/>
</dbReference>
<dbReference type="InterPro" id="IPR020046">
    <property type="entry name" value="5-3_exonucl_a-hlix_arch_N"/>
</dbReference>
<dbReference type="GO" id="GO:0006261">
    <property type="term" value="P:DNA-templated DNA replication"/>
    <property type="evidence" value="ECO:0007669"/>
    <property type="project" value="UniProtKB-UniRule"/>
</dbReference>
<feature type="coiled-coil region" evidence="17">
    <location>
        <begin position="520"/>
        <end position="547"/>
    </location>
</feature>
<dbReference type="PRINTS" id="PR00868">
    <property type="entry name" value="DNAPOLI"/>
</dbReference>
<name>A0A1F4U5G2_UNCSA</name>
<evidence type="ECO:0000256" key="14">
    <source>
        <dbReference type="ARBA" id="ARBA00049244"/>
    </source>
</evidence>
<dbReference type="InterPro" id="IPR020045">
    <property type="entry name" value="DNA_polI_H3TH"/>
</dbReference>
<feature type="domain" description="5'-3' exonuclease" evidence="19">
    <location>
        <begin position="1"/>
        <end position="261"/>
    </location>
</feature>
<proteinExistence type="inferred from homology"/>
<dbReference type="SMART" id="SM00474">
    <property type="entry name" value="35EXOc"/>
    <property type="match status" value="1"/>
</dbReference>
<dbReference type="InterPro" id="IPR018320">
    <property type="entry name" value="DNA_polymerase_1"/>
</dbReference>
<sequence>MKALLIDGNSLAYRAFYALPDTMKTSTGIVTNAIYGFTSMLLKILEEEPDYVAISFDLKEPTFRHKEYKEYKATREKAPPTLHQQMPYIKEVAEAFDIPIFEMAGYEADDVIGTLAKEAEKEGYNVEIISGDKDPLQLVTDKIKLRTTRKGISDIVVYGKKEIKAQYNLEPEQLIDLKALKGDSSDNIPGIKGIGEKTALELLHEFESLDNLFEHSDKIKKERIRKLVEEGKEMALLSRMLGTIKTDVPIEIKIKNQEKYKIDWDKVVRVFEKFEFGSLIKKYSNHKHSKQTLEEKREQISKFDFHCVDSENKLQELIKKLEAADSFAFDTETDSVSALDANLIGISFSVKPGEAFYIPIEGENSNSRLQLFKSILESNKLKAGHNIKYDIEVLLKYGIKVAPPYFDTMVAAYLLDPNSDQLNLKAAAARYLGRHEMIRLDELIGKDAEYKNFSEVPKDLAAQYACSDADATIGLKEEFEKLFTEGENSNSRLRKLFHDVEMPLISVLVELEKNGVYVDTKILNKISKELEIEMKDLERNIFAIAGETFNLNSPKQLAVILFEKLKIPIVKKTKTGASTDASVLEELSAKFEIAAKLLEYRTYAKLKSTYVDVLPELVRKDTGRIHANFNQTITATGRLSSSNPNMQNIPIRGELGKKVRSAFVPQKEGYKILVADYSQVELRILAHLSQDEQLIKDFKEDKDIHQATADSLGISRSAAKAINFGIIYGQSAFGLAKSLKIGRKEAQEFIDKYFERYKGVKKFIDKTIKEAEEKGYVETMLGRKRELPDINSPNQSLKSFAERTAINTPVQGTAADLIKVAMVNIWKKYPTINCGDYMLILQVHDELVFEVPDNELESIQKIVVEAMESAIPLSVPLKVDVGVGESWSGAK</sequence>
<dbReference type="SUPFAM" id="SSF56672">
    <property type="entry name" value="DNA/RNA polymerases"/>
    <property type="match status" value="1"/>
</dbReference>
<dbReference type="NCBIfam" id="NF004397">
    <property type="entry name" value="PRK05755.1"/>
    <property type="match status" value="1"/>
</dbReference>
<evidence type="ECO:0000256" key="17">
    <source>
        <dbReference type="SAM" id="Coils"/>
    </source>
</evidence>
<evidence type="ECO:0000256" key="1">
    <source>
        <dbReference type="ARBA" id="ARBA00007705"/>
    </source>
</evidence>
<evidence type="ECO:0000256" key="9">
    <source>
        <dbReference type="ARBA" id="ARBA00022801"/>
    </source>
</evidence>
<evidence type="ECO:0000256" key="11">
    <source>
        <dbReference type="ARBA" id="ARBA00022932"/>
    </source>
</evidence>
<evidence type="ECO:0000259" key="18">
    <source>
        <dbReference type="SMART" id="SM00474"/>
    </source>
</evidence>
<feature type="domain" description="DNA-directed DNA polymerase family A palm" evidence="20">
    <location>
        <begin position="656"/>
        <end position="855"/>
    </location>
</feature>
<dbReference type="InterPro" id="IPR043502">
    <property type="entry name" value="DNA/RNA_pol_sf"/>
</dbReference>
<dbReference type="InterPro" id="IPR002298">
    <property type="entry name" value="DNA_polymerase_A"/>
</dbReference>
<evidence type="ECO:0000256" key="10">
    <source>
        <dbReference type="ARBA" id="ARBA00022839"/>
    </source>
</evidence>
<dbReference type="EC" id="2.7.7.7" evidence="2 15"/>
<dbReference type="CDD" id="cd09859">
    <property type="entry name" value="PIN_53EXO"/>
    <property type="match status" value="1"/>
</dbReference>
<comment type="function">
    <text evidence="16">In addition to polymerase activity, this DNA polymerase exhibits 3'-5' and 5'-3' exonuclease activity.</text>
</comment>